<reference evidence="2" key="2">
    <citation type="submission" date="2015-05" db="EMBL/GenBank/DDBJ databases">
        <authorList>
            <person name="Swarnkar M.K."/>
            <person name="Vyas P."/>
            <person name="Rahi P."/>
            <person name="Thakur R."/>
            <person name="Thakur N."/>
            <person name="Singh A.K."/>
            <person name="Gulati A."/>
        </authorList>
    </citation>
    <scope>NUCLEOTIDE SEQUENCE [LARGE SCALE GENOMIC DNA]</scope>
    <source>
        <strain evidence="2">745</strain>
    </source>
</reference>
<dbReference type="Proteomes" id="UP000036608">
    <property type="component" value="Chromosome"/>
</dbReference>
<evidence type="ECO:0000313" key="2">
    <source>
        <dbReference type="Proteomes" id="UP000036608"/>
    </source>
</evidence>
<accession>A0A0H5AZ40</accession>
<name>A0A0H5AZ40_9PSED</name>
<dbReference type="KEGG" id="ptv:AA957_28135"/>
<organism evidence="1 2">
    <name type="scientific">Pseudomonas trivialis</name>
    <dbReference type="NCBI Taxonomy" id="200450"/>
    <lineage>
        <taxon>Bacteria</taxon>
        <taxon>Pseudomonadati</taxon>
        <taxon>Pseudomonadota</taxon>
        <taxon>Gammaproteobacteria</taxon>
        <taxon>Pseudomonadales</taxon>
        <taxon>Pseudomonadaceae</taxon>
        <taxon>Pseudomonas</taxon>
    </lineage>
</organism>
<protein>
    <submittedName>
        <fullName evidence="1">Uncharacterized protein</fullName>
    </submittedName>
</protein>
<dbReference type="PATRIC" id="fig|200450.3.peg.5784"/>
<dbReference type="OrthoDB" id="7062686at2"/>
<evidence type="ECO:0000313" key="1">
    <source>
        <dbReference type="EMBL" id="AKS09822.1"/>
    </source>
</evidence>
<reference evidence="1 2" key="1">
    <citation type="journal article" date="2015" name="Genome Announc.">
        <title>Complete Genome Sequence of the Rhizobacterium Pseudomonas trivialis Strain IHBB745 with Multiple Plant Growth-Promoting Activities and Tolerance to Desiccation and Alkalinity.</title>
        <authorList>
            <person name="Gulati A."/>
            <person name="Swarnkar M.K."/>
            <person name="Vyas P."/>
            <person name="Rahi P."/>
            <person name="Thakur R."/>
            <person name="Thakur N."/>
            <person name="Singh A.K."/>
        </authorList>
    </citation>
    <scope>NUCLEOTIDE SEQUENCE [LARGE SCALE GENOMIC DNA]</scope>
    <source>
        <strain evidence="2">745</strain>
    </source>
</reference>
<dbReference type="EMBL" id="CP011507">
    <property type="protein sequence ID" value="AKS09822.1"/>
    <property type="molecule type" value="Genomic_DNA"/>
</dbReference>
<proteinExistence type="predicted"/>
<gene>
    <name evidence="1" type="ORF">AA957_28135</name>
</gene>
<dbReference type="AlphaFoldDB" id="A0A0H5AZ40"/>
<sequence length="95" mass="10396">MNPTLHTAANGHLTMNLDGLSDADWLSLAEDLVQHQGFNRAGSPAMGLSEHIHPSFQCAEFSLAAGWDIWSGHYLLSDSVAGDVFLQKLFNQRQS</sequence>
<dbReference type="RefSeq" id="WP_049713104.1">
    <property type="nucleotide sequence ID" value="NZ_CP011507.1"/>
</dbReference>